<protein>
    <submittedName>
        <fullName evidence="3">VOC family protein</fullName>
    </submittedName>
</protein>
<gene>
    <name evidence="3" type="ORF">L1F29_24980</name>
</gene>
<evidence type="ECO:0000256" key="1">
    <source>
        <dbReference type="ARBA" id="ARBA00022723"/>
    </source>
</evidence>
<dbReference type="InterPro" id="IPR004360">
    <property type="entry name" value="Glyas_Fos-R_dOase_dom"/>
</dbReference>
<evidence type="ECO:0000313" key="3">
    <source>
        <dbReference type="EMBL" id="UVI28671.1"/>
    </source>
</evidence>
<dbReference type="CDD" id="cd16359">
    <property type="entry name" value="VOC_BsCatE_like_C"/>
    <property type="match status" value="1"/>
</dbReference>
<dbReference type="PROSITE" id="PS51819">
    <property type="entry name" value="VOC"/>
    <property type="match status" value="2"/>
</dbReference>
<dbReference type="InterPro" id="IPR018146">
    <property type="entry name" value="Glyoxalase_1_CS"/>
</dbReference>
<dbReference type="EMBL" id="CP091430">
    <property type="protein sequence ID" value="UVI28671.1"/>
    <property type="molecule type" value="Genomic_DNA"/>
</dbReference>
<dbReference type="Proteomes" id="UP001057877">
    <property type="component" value="Chromosome"/>
</dbReference>
<keyword evidence="1" id="KW-0479">Metal-binding</keyword>
<dbReference type="SUPFAM" id="SSF54593">
    <property type="entry name" value="Glyoxalase/Bleomycin resistance protein/Dihydroxybiphenyl dioxygenase"/>
    <property type="match status" value="2"/>
</dbReference>
<sequence length="291" mass="32420">MAYTLHPEIELGELQLKVSNLERSLRFYQDVVGFQIKSVQQGRAELSADGRRTLLILVEVPDAVIVPRRSMSGLYHFAILLPTRRDLGIALRRLVDSGIHIGQADHLVSEALYITDPDQNGIEIYRDRPRENWERDADGHYKMTSDPIDWDGLLQEAKDGSSEGLPSGTLIGHVHFHVGDLRKAKAFYCDLLGFDVAADQIRQMGALFISAGGYHHHIGLNIWAGANAPAVPANGTGVAYYTIVVPDQGELDTITDRLMKADLDVRERDGAWFVTDPSGIEIRLKVKERDI</sequence>
<reference evidence="3" key="1">
    <citation type="submission" date="2022-01" db="EMBL/GenBank/DDBJ databases">
        <title>Paenibacillus spongiae sp. nov., isolated from marine sponge.</title>
        <authorList>
            <person name="Li Z."/>
            <person name="Zhang M."/>
        </authorList>
    </citation>
    <scope>NUCLEOTIDE SEQUENCE</scope>
    <source>
        <strain evidence="3">PHS-Z3</strain>
    </source>
</reference>
<dbReference type="PANTHER" id="PTHR43279:SF1">
    <property type="entry name" value="CATECHOL-2,3-DIOXYGENASE"/>
    <property type="match status" value="1"/>
</dbReference>
<feature type="domain" description="VOC" evidence="2">
    <location>
        <begin position="10"/>
        <end position="127"/>
    </location>
</feature>
<evidence type="ECO:0000259" key="2">
    <source>
        <dbReference type="PROSITE" id="PS51819"/>
    </source>
</evidence>
<dbReference type="InterPro" id="IPR029068">
    <property type="entry name" value="Glyas_Bleomycin-R_OHBP_Dase"/>
</dbReference>
<dbReference type="Gene3D" id="3.10.180.10">
    <property type="entry name" value="2,3-Dihydroxybiphenyl 1,2-Dioxygenase, domain 1"/>
    <property type="match status" value="2"/>
</dbReference>
<proteinExistence type="predicted"/>
<keyword evidence="4" id="KW-1185">Reference proteome</keyword>
<feature type="domain" description="VOC" evidence="2">
    <location>
        <begin position="170"/>
        <end position="291"/>
    </location>
</feature>
<dbReference type="RefSeq" id="WP_258384759.1">
    <property type="nucleotide sequence ID" value="NZ_CP091430.1"/>
</dbReference>
<evidence type="ECO:0000313" key="4">
    <source>
        <dbReference type="Proteomes" id="UP001057877"/>
    </source>
</evidence>
<dbReference type="PROSITE" id="PS00934">
    <property type="entry name" value="GLYOXALASE_I_1"/>
    <property type="match status" value="1"/>
</dbReference>
<organism evidence="3 4">
    <name type="scientific">Paenibacillus spongiae</name>
    <dbReference type="NCBI Taxonomy" id="2909671"/>
    <lineage>
        <taxon>Bacteria</taxon>
        <taxon>Bacillati</taxon>
        <taxon>Bacillota</taxon>
        <taxon>Bacilli</taxon>
        <taxon>Bacillales</taxon>
        <taxon>Paenibacillaceae</taxon>
        <taxon>Paenibacillus</taxon>
    </lineage>
</organism>
<accession>A0ABY5S437</accession>
<dbReference type="Pfam" id="PF00903">
    <property type="entry name" value="Glyoxalase"/>
    <property type="match status" value="2"/>
</dbReference>
<dbReference type="PANTHER" id="PTHR43279">
    <property type="entry name" value="CATECHOL-2,3-DIOXYGENASE"/>
    <property type="match status" value="1"/>
</dbReference>
<name>A0ABY5S437_9BACL</name>
<dbReference type="InterPro" id="IPR037523">
    <property type="entry name" value="VOC_core"/>
</dbReference>